<proteinExistence type="predicted"/>
<evidence type="ECO:0000259" key="3">
    <source>
        <dbReference type="Pfam" id="PF08241"/>
    </source>
</evidence>
<comment type="caution">
    <text evidence="4">The sequence shown here is derived from an EMBL/GenBank/DDBJ whole genome shotgun (WGS) entry which is preliminary data.</text>
</comment>
<dbReference type="RefSeq" id="WP_316732826.1">
    <property type="nucleotide sequence ID" value="NZ_JARAKF010000001.1"/>
</dbReference>
<reference evidence="4 5" key="1">
    <citation type="submission" date="2023-02" db="EMBL/GenBank/DDBJ databases">
        <authorList>
            <person name="Maleckis M."/>
        </authorList>
    </citation>
    <scope>NUCLEOTIDE SEQUENCE [LARGE SCALE GENOMIC DNA]</scope>
    <source>
        <strain evidence="4 5">P8-A2</strain>
    </source>
</reference>
<evidence type="ECO:0000313" key="4">
    <source>
        <dbReference type="EMBL" id="MDU8994137.1"/>
    </source>
</evidence>
<organism evidence="4 5">
    <name type="scientific">Streptomyces mirabilis</name>
    <dbReference type="NCBI Taxonomy" id="68239"/>
    <lineage>
        <taxon>Bacteria</taxon>
        <taxon>Bacillati</taxon>
        <taxon>Actinomycetota</taxon>
        <taxon>Actinomycetes</taxon>
        <taxon>Kitasatosporales</taxon>
        <taxon>Streptomycetaceae</taxon>
        <taxon>Streptomyces</taxon>
    </lineage>
</organism>
<evidence type="ECO:0000256" key="2">
    <source>
        <dbReference type="SAM" id="MobiDB-lite"/>
    </source>
</evidence>
<dbReference type="PANTHER" id="PTHR44068">
    <property type="entry name" value="ZGC:194242"/>
    <property type="match status" value="1"/>
</dbReference>
<dbReference type="SUPFAM" id="SSF53335">
    <property type="entry name" value="S-adenosyl-L-methionine-dependent methyltransferases"/>
    <property type="match status" value="1"/>
</dbReference>
<feature type="region of interest" description="Disordered" evidence="2">
    <location>
        <begin position="274"/>
        <end position="330"/>
    </location>
</feature>
<gene>
    <name evidence="4" type="ORF">PU648_17730</name>
</gene>
<dbReference type="InterPro" id="IPR050447">
    <property type="entry name" value="Erg6_SMT_methyltransf"/>
</dbReference>
<keyword evidence="1" id="KW-0808">Transferase</keyword>
<protein>
    <submittedName>
        <fullName evidence="4">Methyltransferase domain-containing protein</fullName>
    </submittedName>
</protein>
<dbReference type="Proteomes" id="UP001257627">
    <property type="component" value="Unassembled WGS sequence"/>
</dbReference>
<feature type="compositionally biased region" description="Low complexity" evidence="2">
    <location>
        <begin position="320"/>
        <end position="330"/>
    </location>
</feature>
<dbReference type="Gene3D" id="3.40.50.150">
    <property type="entry name" value="Vaccinia Virus protein VP39"/>
    <property type="match status" value="1"/>
</dbReference>
<accession>A0ABU3UJP0</accession>
<dbReference type="PANTHER" id="PTHR44068:SF11">
    <property type="entry name" value="GERANYL DIPHOSPHATE 2-C-METHYLTRANSFERASE"/>
    <property type="match status" value="1"/>
</dbReference>
<sequence>MTTTSQEAFLRAFHAERPAVTADAFAGARAADGRSSYEILRDRVAGHGRVLDLGCGDGLLLELLARTEGCRPAGVDLSPEALALARRRPLPAGTTLSESRAQHLPFADDTFDACVSHMALMLMGEVEQVAAEVARVLRPGGMLACVIGGGAVGGEAYELFVGLLRSAIGTAPAEQRIPALGDRRTRSRAGLDSVLAPAGFAPVDWETVPIDLSGPVEQVWDALAGVYDVGPLDAATVESLRVDFLAGAKKLTAPNGIVPCGMNVHLVTTNLTANPAASPRTRPAANAAASPRTRPAANAAASPRTHSAANAAASPELHPAARPAAGTATA</sequence>
<evidence type="ECO:0000313" key="5">
    <source>
        <dbReference type="Proteomes" id="UP001257627"/>
    </source>
</evidence>
<dbReference type="CDD" id="cd02440">
    <property type="entry name" value="AdoMet_MTases"/>
    <property type="match status" value="1"/>
</dbReference>
<dbReference type="InterPro" id="IPR029063">
    <property type="entry name" value="SAM-dependent_MTases_sf"/>
</dbReference>
<name>A0ABU3UJP0_9ACTN</name>
<dbReference type="EMBL" id="JARAKF010000001">
    <property type="protein sequence ID" value="MDU8994137.1"/>
    <property type="molecule type" value="Genomic_DNA"/>
</dbReference>
<dbReference type="Pfam" id="PF08241">
    <property type="entry name" value="Methyltransf_11"/>
    <property type="match status" value="1"/>
</dbReference>
<keyword evidence="4" id="KW-0489">Methyltransferase</keyword>
<dbReference type="GO" id="GO:0008168">
    <property type="term" value="F:methyltransferase activity"/>
    <property type="evidence" value="ECO:0007669"/>
    <property type="project" value="UniProtKB-KW"/>
</dbReference>
<keyword evidence="5" id="KW-1185">Reference proteome</keyword>
<feature type="domain" description="Methyltransferase type 11" evidence="3">
    <location>
        <begin position="51"/>
        <end position="145"/>
    </location>
</feature>
<dbReference type="GO" id="GO:0032259">
    <property type="term" value="P:methylation"/>
    <property type="evidence" value="ECO:0007669"/>
    <property type="project" value="UniProtKB-KW"/>
</dbReference>
<evidence type="ECO:0000256" key="1">
    <source>
        <dbReference type="ARBA" id="ARBA00022679"/>
    </source>
</evidence>
<dbReference type="InterPro" id="IPR013216">
    <property type="entry name" value="Methyltransf_11"/>
</dbReference>